<dbReference type="PANTHER" id="PTHR33469:SF5">
    <property type="entry name" value="PROTEIN EARLY FLOWERING 4"/>
    <property type="match status" value="1"/>
</dbReference>
<evidence type="ECO:0000256" key="1">
    <source>
        <dbReference type="ARBA" id="ARBA00004123"/>
    </source>
</evidence>
<dbReference type="EnsemblPlants" id="evm.model.02.464.1.5bd9b134">
    <property type="protein sequence ID" value="cds.evm.model.02.464.1.5bd9b134"/>
    <property type="gene ID" value="evm.TU.02.464"/>
</dbReference>
<dbReference type="AlphaFoldDB" id="A0A803P168"/>
<dbReference type="Pfam" id="PF07011">
    <property type="entry name" value="Elf4"/>
    <property type="match status" value="1"/>
</dbReference>
<keyword evidence="3" id="KW-0090">Biological rhythms</keyword>
<reference evidence="7 8" key="1">
    <citation type="submission" date="2018-11" db="EMBL/GenBank/DDBJ databases">
        <authorList>
            <person name="Grassa J C."/>
        </authorList>
    </citation>
    <scope>NUCLEOTIDE SEQUENCE [LARGE SCALE GENOMIC DNA]</scope>
</reference>
<evidence type="ECO:0000256" key="4">
    <source>
        <dbReference type="ARBA" id="ARBA00023242"/>
    </source>
</evidence>
<feature type="domain" description="Protein EARLY FLOWERING 4" evidence="6">
    <location>
        <begin position="49"/>
        <end position="129"/>
    </location>
</feature>
<dbReference type="GO" id="GO:0005634">
    <property type="term" value="C:nucleus"/>
    <property type="evidence" value="ECO:0007669"/>
    <property type="project" value="UniProtKB-SubCell"/>
</dbReference>
<accession>A0A803P169</accession>
<dbReference type="OrthoDB" id="1895690at2759"/>
<evidence type="ECO:0000256" key="5">
    <source>
        <dbReference type="SAM" id="MobiDB-lite"/>
    </source>
</evidence>
<dbReference type="Gramene" id="evm.model.02.464.1.5bd9b134">
    <property type="protein sequence ID" value="cds.evm.model.02.464.1.5bd9b134"/>
    <property type="gene ID" value="evm.TU.02.464"/>
</dbReference>
<sequence>MNTFDSFSAVESSMEDESNRRNRSRMRARSRSKPAPASIAVSDGEEEDGDPELWKNFDQNFGQVQTVLDRNRALIQQVNENHQSRIPDNMVKNVALIQEINGNISKVRSLYSDLGSNFTTYFHNNKSQNGG</sequence>
<keyword evidence="4" id="KW-0539">Nucleus</keyword>
<dbReference type="EMBL" id="UZAU01000112">
    <property type="status" value="NOT_ANNOTATED_CDS"/>
    <property type="molecule type" value="Genomic_DNA"/>
</dbReference>
<keyword evidence="8" id="KW-1185">Reference proteome</keyword>
<dbReference type="InterPro" id="IPR040462">
    <property type="entry name" value="EARLY_FLOWERING_4"/>
</dbReference>
<proteinExistence type="inferred from homology"/>
<protein>
    <recommendedName>
        <fullName evidence="6">Protein EARLY FLOWERING 4 domain-containing protein</fullName>
    </recommendedName>
</protein>
<accession>A0A803P168</accession>
<dbReference type="Gramene" id="evm.model.02.464.2.5bd9b134">
    <property type="protein sequence ID" value="cds.evm.model.02.464.2.5bd9b134"/>
    <property type="gene ID" value="evm.TU.02.464"/>
</dbReference>
<dbReference type="GO" id="GO:0009649">
    <property type="term" value="P:entrainment of circadian clock"/>
    <property type="evidence" value="ECO:0007669"/>
    <property type="project" value="TreeGrafter"/>
</dbReference>
<dbReference type="Proteomes" id="UP000596661">
    <property type="component" value="Chromosome 2"/>
</dbReference>
<evidence type="ECO:0000313" key="8">
    <source>
        <dbReference type="Proteomes" id="UP000596661"/>
    </source>
</evidence>
<evidence type="ECO:0000256" key="2">
    <source>
        <dbReference type="ARBA" id="ARBA00009514"/>
    </source>
</evidence>
<dbReference type="GO" id="GO:0048511">
    <property type="term" value="P:rhythmic process"/>
    <property type="evidence" value="ECO:0007669"/>
    <property type="project" value="UniProtKB-KW"/>
</dbReference>
<feature type="region of interest" description="Disordered" evidence="5">
    <location>
        <begin position="1"/>
        <end position="50"/>
    </location>
</feature>
<gene>
    <name evidence="7" type="primary">LOC115706039</name>
</gene>
<reference evidence="7" key="2">
    <citation type="submission" date="2021-03" db="UniProtKB">
        <authorList>
            <consortium name="EnsemblPlants"/>
        </authorList>
    </citation>
    <scope>IDENTIFICATION</scope>
</reference>
<evidence type="ECO:0000256" key="3">
    <source>
        <dbReference type="ARBA" id="ARBA00023108"/>
    </source>
</evidence>
<dbReference type="PANTHER" id="PTHR33469">
    <property type="entry name" value="PROTEIN ELF4-LIKE 4"/>
    <property type="match status" value="1"/>
</dbReference>
<organism evidence="7 8">
    <name type="scientific">Cannabis sativa</name>
    <name type="common">Hemp</name>
    <name type="synonym">Marijuana</name>
    <dbReference type="NCBI Taxonomy" id="3483"/>
    <lineage>
        <taxon>Eukaryota</taxon>
        <taxon>Viridiplantae</taxon>
        <taxon>Streptophyta</taxon>
        <taxon>Embryophyta</taxon>
        <taxon>Tracheophyta</taxon>
        <taxon>Spermatophyta</taxon>
        <taxon>Magnoliopsida</taxon>
        <taxon>eudicotyledons</taxon>
        <taxon>Gunneridae</taxon>
        <taxon>Pentapetalae</taxon>
        <taxon>rosids</taxon>
        <taxon>fabids</taxon>
        <taxon>Rosales</taxon>
        <taxon>Cannabaceae</taxon>
        <taxon>Cannabis</taxon>
    </lineage>
</organism>
<evidence type="ECO:0000313" key="7">
    <source>
        <dbReference type="EnsemblPlants" id="cds.evm.model.02.464.1.5bd9b134"/>
    </source>
</evidence>
<dbReference type="InterPro" id="IPR009741">
    <property type="entry name" value="EARLY_FLOWERING_4_dom"/>
</dbReference>
<dbReference type="EnsemblPlants" id="evm.model.02.464.2.5bd9b134">
    <property type="protein sequence ID" value="cds.evm.model.02.464.2.5bd9b134"/>
    <property type="gene ID" value="evm.TU.02.464"/>
</dbReference>
<comment type="similarity">
    <text evidence="2">Belongs to the EARLY FLOWERING 4 family.</text>
</comment>
<name>A0A803P168_CANSA</name>
<feature type="compositionally biased region" description="Polar residues" evidence="5">
    <location>
        <begin position="1"/>
        <end position="10"/>
    </location>
</feature>
<feature type="compositionally biased region" description="Basic residues" evidence="5">
    <location>
        <begin position="21"/>
        <end position="32"/>
    </location>
</feature>
<comment type="subcellular location">
    <subcellularLocation>
        <location evidence="1">Nucleus</location>
    </subcellularLocation>
</comment>
<evidence type="ECO:0000259" key="6">
    <source>
        <dbReference type="Pfam" id="PF07011"/>
    </source>
</evidence>
<dbReference type="GO" id="GO:0042753">
    <property type="term" value="P:positive regulation of circadian rhythm"/>
    <property type="evidence" value="ECO:0007669"/>
    <property type="project" value="InterPro"/>
</dbReference>